<dbReference type="EMBL" id="KQ090068">
    <property type="protein sequence ID" value="KMT14248.1"/>
    <property type="molecule type" value="Genomic_DNA"/>
</dbReference>
<dbReference type="InterPro" id="IPR032675">
    <property type="entry name" value="LRR_dom_sf"/>
</dbReference>
<keyword evidence="12" id="KW-1185">Reference proteome</keyword>
<dbReference type="Pfam" id="PF13516">
    <property type="entry name" value="LRR_6"/>
    <property type="match status" value="1"/>
</dbReference>
<dbReference type="OrthoDB" id="676979at2759"/>
<dbReference type="Pfam" id="PF13855">
    <property type="entry name" value="LRR_8"/>
    <property type="match status" value="1"/>
</dbReference>
<proteinExistence type="inferred from homology"/>
<dbReference type="InterPro" id="IPR013210">
    <property type="entry name" value="LRR_N_plant-typ"/>
</dbReference>
<keyword evidence="5" id="KW-0677">Repeat</keyword>
<name>A0A0J8CQE9_BETVV</name>
<keyword evidence="4 9" id="KW-0732">Signal</keyword>
<dbReference type="PANTHER" id="PTHR48059">
    <property type="entry name" value="POLYGALACTURONASE INHIBITOR 1"/>
    <property type="match status" value="1"/>
</dbReference>
<protein>
    <recommendedName>
        <fullName evidence="10">Leucine-rich repeat-containing N-terminal plant-type domain-containing protein</fullName>
    </recommendedName>
</protein>
<evidence type="ECO:0000256" key="7">
    <source>
        <dbReference type="ARBA" id="ARBA00023180"/>
    </source>
</evidence>
<keyword evidence="6" id="KW-0472">Membrane</keyword>
<evidence type="ECO:0000256" key="4">
    <source>
        <dbReference type="ARBA" id="ARBA00022729"/>
    </source>
</evidence>
<accession>A0A0J8CQE9</accession>
<evidence type="ECO:0000256" key="3">
    <source>
        <dbReference type="ARBA" id="ARBA00022614"/>
    </source>
</evidence>
<sequence>MEGHQQMIFIFYHCCILFFSSVNQLAHSSPTSNSCNPDDKNVLLQIKDHFHNVYPFSEWNPKSDDCCNYEGVDCHDQGPGLGRINSIFITQASGVGSLAGEIPSIIGDLPFLTTIGFSGQPNLTGSIPPSFTKLTMLAVLDLESNSLSGPIPDFLGQIKTLRVIQIGSNQFSGSIPSSLSLLPILSILDLSGNRLTGAIPESFGSFTTGLKTLRLQGNNGLSGAIPKSLGKPNLTTLDLSYNKFTGDASFLFSKDKPLVILELRQNQLKFNFSKVDLPMSLNYFDIAYNNIYGSLPKRAGQLHQWIYFNVSFNELCGKIPKGGRLKQFSPSGFSHNKCLCDAPGLPPCK</sequence>
<evidence type="ECO:0000256" key="1">
    <source>
        <dbReference type="ARBA" id="ARBA00004196"/>
    </source>
</evidence>
<evidence type="ECO:0000256" key="5">
    <source>
        <dbReference type="ARBA" id="ARBA00022737"/>
    </source>
</evidence>
<dbReference type="PANTHER" id="PTHR48059:SF37">
    <property type="entry name" value="LEUCINE-RICH REPEAT PROTEIN FLOR 1-LIKE"/>
    <property type="match status" value="1"/>
</dbReference>
<organism evidence="11 12">
    <name type="scientific">Beta vulgaris subsp. vulgaris</name>
    <name type="common">Beet</name>
    <dbReference type="NCBI Taxonomy" id="3555"/>
    <lineage>
        <taxon>Eukaryota</taxon>
        <taxon>Viridiplantae</taxon>
        <taxon>Streptophyta</taxon>
        <taxon>Embryophyta</taxon>
        <taxon>Tracheophyta</taxon>
        <taxon>Spermatophyta</taxon>
        <taxon>Magnoliopsida</taxon>
        <taxon>eudicotyledons</taxon>
        <taxon>Gunneridae</taxon>
        <taxon>Pentapetalae</taxon>
        <taxon>Caryophyllales</taxon>
        <taxon>Chenopodiaceae</taxon>
        <taxon>Betoideae</taxon>
        <taxon>Beta</taxon>
    </lineage>
</organism>
<reference evidence="11 12" key="1">
    <citation type="journal article" date="2014" name="Nature">
        <title>The genome of the recently domesticated crop plant sugar beet (Beta vulgaris).</title>
        <authorList>
            <person name="Dohm J.C."/>
            <person name="Minoche A.E."/>
            <person name="Holtgrawe D."/>
            <person name="Capella-Gutierrez S."/>
            <person name="Zakrzewski F."/>
            <person name="Tafer H."/>
            <person name="Rupp O."/>
            <person name="Sorensen T.R."/>
            <person name="Stracke R."/>
            <person name="Reinhardt R."/>
            <person name="Goesmann A."/>
            <person name="Kraft T."/>
            <person name="Schulz B."/>
            <person name="Stadler P.F."/>
            <person name="Schmidt T."/>
            <person name="Gabaldon T."/>
            <person name="Lehrach H."/>
            <person name="Weisshaar B."/>
            <person name="Himmelbauer H."/>
        </authorList>
    </citation>
    <scope>NUCLEOTIDE SEQUENCE [LARGE SCALE GENOMIC DNA]</scope>
    <source>
        <tissue evidence="11">Taproot</tissue>
    </source>
</reference>
<dbReference type="OMA" id="IFLSWNR"/>
<evidence type="ECO:0000256" key="2">
    <source>
        <dbReference type="ARBA" id="ARBA00004370"/>
    </source>
</evidence>
<dbReference type="eggNOG" id="ENOG502QRQP">
    <property type="taxonomic scope" value="Eukaryota"/>
</dbReference>
<feature type="signal peptide" evidence="9">
    <location>
        <begin position="1"/>
        <end position="28"/>
    </location>
</feature>
<dbReference type="Proteomes" id="UP000035740">
    <property type="component" value="Chromosome 4"/>
</dbReference>
<dbReference type="Gramene" id="KMT14248">
    <property type="protein sequence ID" value="KMT14248"/>
    <property type="gene ID" value="BVRB_4g076040"/>
</dbReference>
<evidence type="ECO:0000256" key="9">
    <source>
        <dbReference type="SAM" id="SignalP"/>
    </source>
</evidence>
<dbReference type="Pfam" id="PF08263">
    <property type="entry name" value="LRRNT_2"/>
    <property type="match status" value="1"/>
</dbReference>
<dbReference type="GO" id="GO:0016020">
    <property type="term" value="C:membrane"/>
    <property type="evidence" value="ECO:0007669"/>
    <property type="project" value="UniProtKB-SubCell"/>
</dbReference>
<feature type="domain" description="Leucine-rich repeat-containing N-terminal plant-type" evidence="10">
    <location>
        <begin position="37"/>
        <end position="74"/>
    </location>
</feature>
<dbReference type="InterPro" id="IPR051848">
    <property type="entry name" value="PGIP"/>
</dbReference>
<keyword evidence="3" id="KW-0433">Leucine-rich repeat</keyword>
<evidence type="ECO:0000313" key="12">
    <source>
        <dbReference type="Proteomes" id="UP000035740"/>
    </source>
</evidence>
<evidence type="ECO:0000256" key="6">
    <source>
        <dbReference type="ARBA" id="ARBA00023136"/>
    </source>
</evidence>
<dbReference type="InterPro" id="IPR001611">
    <property type="entry name" value="Leu-rich_rpt"/>
</dbReference>
<comment type="subcellular location">
    <subcellularLocation>
        <location evidence="1">Cell envelope</location>
    </subcellularLocation>
    <subcellularLocation>
        <location evidence="2">Membrane</location>
    </subcellularLocation>
</comment>
<evidence type="ECO:0000259" key="10">
    <source>
        <dbReference type="Pfam" id="PF08263"/>
    </source>
</evidence>
<dbReference type="KEGG" id="bvg:104890375"/>
<dbReference type="PRINTS" id="PR00019">
    <property type="entry name" value="LEURICHRPT"/>
</dbReference>
<comment type="similarity">
    <text evidence="8">Belongs to the polygalacturonase-inhibiting protein family.</text>
</comment>
<evidence type="ECO:0000256" key="8">
    <source>
        <dbReference type="ARBA" id="ARBA00038043"/>
    </source>
</evidence>
<dbReference type="FunFam" id="3.80.10.10:FF:000041">
    <property type="entry name" value="LRR receptor-like serine/threonine-protein kinase ERECTA"/>
    <property type="match status" value="1"/>
</dbReference>
<dbReference type="Gene3D" id="3.80.10.10">
    <property type="entry name" value="Ribonuclease Inhibitor"/>
    <property type="match status" value="1"/>
</dbReference>
<keyword evidence="7" id="KW-0325">Glycoprotein</keyword>
<feature type="chain" id="PRO_5005296026" description="Leucine-rich repeat-containing N-terminal plant-type domain-containing protein" evidence="9">
    <location>
        <begin position="29"/>
        <end position="349"/>
    </location>
</feature>
<gene>
    <name evidence="11" type="ORF">BVRB_4g076040</name>
</gene>
<dbReference type="AlphaFoldDB" id="A0A0J8CQE9"/>
<dbReference type="SUPFAM" id="SSF52058">
    <property type="entry name" value="L domain-like"/>
    <property type="match status" value="1"/>
</dbReference>
<evidence type="ECO:0000313" key="11">
    <source>
        <dbReference type="EMBL" id="KMT14248.1"/>
    </source>
</evidence>